<comment type="subcellular location">
    <subcellularLocation>
        <location evidence="1">Membrane</location>
    </subcellularLocation>
</comment>
<keyword evidence="3 5" id="KW-1133">Transmembrane helix</keyword>
<feature type="transmembrane region" description="Helical" evidence="5">
    <location>
        <begin position="138"/>
        <end position="159"/>
    </location>
</feature>
<keyword evidence="4 5" id="KW-0472">Membrane</keyword>
<evidence type="ECO:0000256" key="2">
    <source>
        <dbReference type="ARBA" id="ARBA00022692"/>
    </source>
</evidence>
<feature type="transmembrane region" description="Helical" evidence="5">
    <location>
        <begin position="166"/>
        <end position="184"/>
    </location>
</feature>
<feature type="transmembrane region" description="Helical" evidence="5">
    <location>
        <begin position="56"/>
        <end position="74"/>
    </location>
</feature>
<evidence type="ECO:0000313" key="6">
    <source>
        <dbReference type="EMBL" id="CAL17762.1"/>
    </source>
</evidence>
<dbReference type="Proteomes" id="UP000008871">
    <property type="component" value="Chromosome"/>
</dbReference>
<dbReference type="PROSITE" id="PS51257">
    <property type="entry name" value="PROKAR_LIPOPROTEIN"/>
    <property type="match status" value="1"/>
</dbReference>
<dbReference type="Pfam" id="PF01124">
    <property type="entry name" value="MAPEG"/>
    <property type="match status" value="1"/>
</dbReference>
<keyword evidence="7" id="KW-1185">Reference proteome</keyword>
<dbReference type="SUPFAM" id="SSF161084">
    <property type="entry name" value="MAPEG domain-like"/>
    <property type="match status" value="1"/>
</dbReference>
<accession>Q0VM36</accession>
<evidence type="ECO:0000256" key="3">
    <source>
        <dbReference type="ARBA" id="ARBA00022989"/>
    </source>
</evidence>
<name>Q0VM36_ALCBS</name>
<dbReference type="HOGENOM" id="CLU_110778_2_1_6"/>
<evidence type="ECO:0008006" key="8">
    <source>
        <dbReference type="Google" id="ProtNLM"/>
    </source>
</evidence>
<protein>
    <recommendedName>
        <fullName evidence="8">MAPEG family protein</fullName>
    </recommendedName>
</protein>
<dbReference type="Gene3D" id="1.20.120.550">
    <property type="entry name" value="Membrane associated eicosanoid/glutathione metabolism-like domain"/>
    <property type="match status" value="1"/>
</dbReference>
<dbReference type="PANTHER" id="PTHR35371">
    <property type="entry name" value="INNER MEMBRANE PROTEIN"/>
    <property type="match status" value="1"/>
</dbReference>
<evidence type="ECO:0000256" key="1">
    <source>
        <dbReference type="ARBA" id="ARBA00004370"/>
    </source>
</evidence>
<keyword evidence="2 5" id="KW-0812">Transmembrane</keyword>
<dbReference type="STRING" id="393595.ABO_2314"/>
<dbReference type="PANTHER" id="PTHR35371:SF1">
    <property type="entry name" value="BLR7753 PROTEIN"/>
    <property type="match status" value="1"/>
</dbReference>
<gene>
    <name evidence="6" type="ordered locus">ABO_2314</name>
</gene>
<evidence type="ECO:0000256" key="5">
    <source>
        <dbReference type="SAM" id="Phobius"/>
    </source>
</evidence>
<dbReference type="KEGG" id="abo:ABO_2314"/>
<sequence>MPANSRVKGLPAQHKMQPGPCSGSSLSLVACFALQSSCKHSPLITLKITLKNLGDIIMTLAYWCVLAAIVLPYLSTSLAKFQGGFGPKQNHNPREFLETLQGSRKRAHWAQQNGFEVTPAFAAAVIIAHLAATSPQGTIDGIALAFVVSRILFTLCYVADWASARTLVWAFGMGCIVALFVGVGG</sequence>
<evidence type="ECO:0000256" key="4">
    <source>
        <dbReference type="ARBA" id="ARBA00023136"/>
    </source>
</evidence>
<dbReference type="AlphaFoldDB" id="Q0VM36"/>
<dbReference type="InterPro" id="IPR001129">
    <property type="entry name" value="Membr-assoc_MAPEG"/>
</dbReference>
<dbReference type="eggNOG" id="COG3686">
    <property type="taxonomic scope" value="Bacteria"/>
</dbReference>
<proteinExistence type="predicted"/>
<organism evidence="6 7">
    <name type="scientific">Alcanivorax borkumensis (strain ATCC 700651 / DSM 11573 / NCIMB 13689 / SK2)</name>
    <dbReference type="NCBI Taxonomy" id="393595"/>
    <lineage>
        <taxon>Bacteria</taxon>
        <taxon>Pseudomonadati</taxon>
        <taxon>Pseudomonadota</taxon>
        <taxon>Gammaproteobacteria</taxon>
        <taxon>Oceanospirillales</taxon>
        <taxon>Alcanivoracaceae</taxon>
        <taxon>Alcanivorax</taxon>
    </lineage>
</organism>
<dbReference type="GO" id="GO:0016020">
    <property type="term" value="C:membrane"/>
    <property type="evidence" value="ECO:0007669"/>
    <property type="project" value="UniProtKB-SubCell"/>
</dbReference>
<reference evidence="6 7" key="1">
    <citation type="journal article" date="2006" name="Nat. Biotechnol.">
        <title>Genome sequence of the ubiquitous hydrocarbon-degrading marine bacterium Alcanivorax borkumensis.</title>
        <authorList>
            <person name="Schneiker S."/>
            <person name="Martins dos Santos V.A.P."/>
            <person name="Bartels D."/>
            <person name="Bekel T."/>
            <person name="Brecht M."/>
            <person name="Buhrmester J."/>
            <person name="Chernikova T.N."/>
            <person name="Denaro R."/>
            <person name="Ferrer M."/>
            <person name="Gertler C."/>
            <person name="Goesmann A."/>
            <person name="Golyshina O.V."/>
            <person name="Kaminski F."/>
            <person name="Khachane A.N."/>
            <person name="Lang S."/>
            <person name="Linke B."/>
            <person name="McHardy A.C."/>
            <person name="Meyer F."/>
            <person name="Nechitaylo T."/>
            <person name="Puehler A."/>
            <person name="Regenhardt D."/>
            <person name="Rupp O."/>
            <person name="Sabirova J.S."/>
            <person name="Selbitschka W."/>
            <person name="Yakimov M.M."/>
            <person name="Timmis K.N."/>
            <person name="Vorhoelter F.-J."/>
            <person name="Weidner S."/>
            <person name="Kaiser O."/>
            <person name="Golyshin P.N."/>
        </authorList>
    </citation>
    <scope>NUCLEOTIDE SEQUENCE [LARGE SCALE GENOMIC DNA]</scope>
    <source>
        <strain evidence="7">ATCC 700651 / DSM 11573 / NCIMB 13689 / SK2</strain>
    </source>
</reference>
<dbReference type="InterPro" id="IPR023352">
    <property type="entry name" value="MAPEG-like_dom_sf"/>
</dbReference>
<dbReference type="EMBL" id="AM286690">
    <property type="protein sequence ID" value="CAL17762.1"/>
    <property type="molecule type" value="Genomic_DNA"/>
</dbReference>
<feature type="transmembrane region" description="Helical" evidence="5">
    <location>
        <begin position="114"/>
        <end position="132"/>
    </location>
</feature>
<evidence type="ECO:0000313" key="7">
    <source>
        <dbReference type="Proteomes" id="UP000008871"/>
    </source>
</evidence>